<keyword evidence="4" id="KW-0804">Transcription</keyword>
<dbReference type="InterPro" id="IPR015300">
    <property type="entry name" value="DNA-bd_pseudobarrel_sf"/>
</dbReference>
<evidence type="ECO:0000256" key="3">
    <source>
        <dbReference type="ARBA" id="ARBA00023125"/>
    </source>
</evidence>
<keyword evidence="5" id="KW-0539">Nucleus</keyword>
<reference evidence="7 8" key="1">
    <citation type="submission" date="2012-08" db="EMBL/GenBank/DDBJ databases">
        <title>Oryza genome evolution.</title>
        <authorList>
            <person name="Wing R.A."/>
        </authorList>
    </citation>
    <scope>NUCLEOTIDE SEQUENCE</scope>
</reference>
<feature type="region of interest" description="Disordered" evidence="6">
    <location>
        <begin position="75"/>
        <end position="105"/>
    </location>
</feature>
<dbReference type="Gene3D" id="2.40.330.10">
    <property type="entry name" value="DNA-binding pseudobarrel domain"/>
    <property type="match status" value="1"/>
</dbReference>
<dbReference type="GO" id="GO:0005634">
    <property type="term" value="C:nucleus"/>
    <property type="evidence" value="ECO:0007669"/>
    <property type="project" value="UniProtKB-SubCell"/>
</dbReference>
<dbReference type="PANTHER" id="PTHR34397:SF17">
    <property type="entry name" value="OS08G0290200 PROTEIN"/>
    <property type="match status" value="1"/>
</dbReference>
<evidence type="ECO:0000256" key="4">
    <source>
        <dbReference type="ARBA" id="ARBA00023163"/>
    </source>
</evidence>
<name>A0A0D9V3U1_9ORYZ</name>
<evidence type="ECO:0000256" key="5">
    <source>
        <dbReference type="ARBA" id="ARBA00023242"/>
    </source>
</evidence>
<keyword evidence="2" id="KW-0805">Transcription regulation</keyword>
<proteinExistence type="predicted"/>
<protein>
    <recommendedName>
        <fullName evidence="9">TF-B3 domain-containing protein</fullName>
    </recommendedName>
</protein>
<dbReference type="GO" id="GO:0003677">
    <property type="term" value="F:DNA binding"/>
    <property type="evidence" value="ECO:0007669"/>
    <property type="project" value="UniProtKB-KW"/>
</dbReference>
<reference evidence="7" key="3">
    <citation type="submission" date="2015-04" db="UniProtKB">
        <authorList>
            <consortium name="EnsemblPlants"/>
        </authorList>
    </citation>
    <scope>IDENTIFICATION</scope>
</reference>
<comment type="subcellular location">
    <subcellularLocation>
        <location evidence="1">Nucleus</location>
    </subcellularLocation>
</comment>
<dbReference type="Gramene" id="LPERR01G21840.1">
    <property type="protein sequence ID" value="LPERR01G21840.1"/>
    <property type="gene ID" value="LPERR01G21840"/>
</dbReference>
<organism evidence="7 8">
    <name type="scientific">Leersia perrieri</name>
    <dbReference type="NCBI Taxonomy" id="77586"/>
    <lineage>
        <taxon>Eukaryota</taxon>
        <taxon>Viridiplantae</taxon>
        <taxon>Streptophyta</taxon>
        <taxon>Embryophyta</taxon>
        <taxon>Tracheophyta</taxon>
        <taxon>Spermatophyta</taxon>
        <taxon>Magnoliopsida</taxon>
        <taxon>Liliopsida</taxon>
        <taxon>Poales</taxon>
        <taxon>Poaceae</taxon>
        <taxon>BOP clade</taxon>
        <taxon>Oryzoideae</taxon>
        <taxon>Oryzeae</taxon>
        <taxon>Oryzinae</taxon>
        <taxon>Leersia</taxon>
    </lineage>
</organism>
<dbReference type="Proteomes" id="UP000032180">
    <property type="component" value="Chromosome 1"/>
</dbReference>
<dbReference type="HOGENOM" id="CLU_1306446_0_0_1"/>
<evidence type="ECO:0000256" key="6">
    <source>
        <dbReference type="SAM" id="MobiDB-lite"/>
    </source>
</evidence>
<dbReference type="AlphaFoldDB" id="A0A0D9V3U1"/>
<evidence type="ECO:0008006" key="9">
    <source>
        <dbReference type="Google" id="ProtNLM"/>
    </source>
</evidence>
<dbReference type="PANTHER" id="PTHR34397">
    <property type="entry name" value="OS05G0237600 PROTEIN"/>
    <property type="match status" value="1"/>
</dbReference>
<accession>A0A0D9V3U1</accession>
<keyword evidence="8" id="KW-1185">Reference proteome</keyword>
<evidence type="ECO:0000256" key="2">
    <source>
        <dbReference type="ARBA" id="ARBA00023015"/>
    </source>
</evidence>
<keyword evidence="3" id="KW-0238">DNA-binding</keyword>
<sequence length="211" mass="22728">MVPAVGDHRFPAEPLAPAWIRGNLLPSLGLPSDSPLHFIGEKAVTASDLSSQQGRFFLPTGMRPRLVPLLSTEERNAADLQPDKVPGAAGVGEEAATKKVPANRGGKEGASVMLAARRGDGAGEDGFFELKLKRWEASDGAVIKGKGYSEFFRGCGFRQGDAVEIWAFRRSPTVRLFGEDLQLAVLPLNIVIAKRDDQRWQQVPAVTAPVT</sequence>
<reference evidence="8" key="2">
    <citation type="submission" date="2013-12" db="EMBL/GenBank/DDBJ databases">
        <authorList>
            <person name="Yu Y."/>
            <person name="Lee S."/>
            <person name="de Baynast K."/>
            <person name="Wissotski M."/>
            <person name="Liu L."/>
            <person name="Talag J."/>
            <person name="Goicoechea J."/>
            <person name="Angelova A."/>
            <person name="Jetty R."/>
            <person name="Kudrna D."/>
            <person name="Golser W."/>
            <person name="Rivera L."/>
            <person name="Zhang J."/>
            <person name="Wing R."/>
        </authorList>
    </citation>
    <scope>NUCLEOTIDE SEQUENCE</scope>
</reference>
<dbReference type="EnsemblPlants" id="LPERR01G21840.1">
    <property type="protein sequence ID" value="LPERR01G21840.1"/>
    <property type="gene ID" value="LPERR01G21840"/>
</dbReference>
<evidence type="ECO:0000313" key="7">
    <source>
        <dbReference type="EnsemblPlants" id="LPERR01G21840.1"/>
    </source>
</evidence>
<evidence type="ECO:0000256" key="1">
    <source>
        <dbReference type="ARBA" id="ARBA00004123"/>
    </source>
</evidence>
<evidence type="ECO:0000313" key="8">
    <source>
        <dbReference type="Proteomes" id="UP000032180"/>
    </source>
</evidence>